<reference evidence="2 3" key="1">
    <citation type="submission" date="2024-01" db="EMBL/GenBank/DDBJ databases">
        <title>The complete chloroplast genome sequence of Lithospermum erythrorhizon: insights into the phylogenetic relationship among Boraginaceae species and the maternal lineages of purple gromwells.</title>
        <authorList>
            <person name="Okada T."/>
            <person name="Watanabe K."/>
        </authorList>
    </citation>
    <scope>NUCLEOTIDE SEQUENCE [LARGE SCALE GENOMIC DNA]</scope>
</reference>
<keyword evidence="3" id="KW-1185">Reference proteome</keyword>
<sequence>MGKGIGGVSKGILRGTKNERNTCNLSLKASWEAWGPTSRLAILCRMPWSKRAIVIGDPQQAWKKMEKEEQKKRERQTSLPQRTWPSLKEGTSS</sequence>
<dbReference type="EMBL" id="BAABME010002625">
    <property type="protein sequence ID" value="GAA0155448.1"/>
    <property type="molecule type" value="Genomic_DNA"/>
</dbReference>
<accession>A0AAV3PZ23</accession>
<evidence type="ECO:0000313" key="2">
    <source>
        <dbReference type="EMBL" id="GAA0155448.1"/>
    </source>
</evidence>
<feature type="compositionally biased region" description="Basic and acidic residues" evidence="1">
    <location>
        <begin position="64"/>
        <end position="76"/>
    </location>
</feature>
<protein>
    <submittedName>
        <fullName evidence="2">Uncharacterized protein</fullName>
    </submittedName>
</protein>
<dbReference type="Proteomes" id="UP001454036">
    <property type="component" value="Unassembled WGS sequence"/>
</dbReference>
<comment type="caution">
    <text evidence="2">The sequence shown here is derived from an EMBL/GenBank/DDBJ whole genome shotgun (WGS) entry which is preliminary data.</text>
</comment>
<feature type="compositionally biased region" description="Polar residues" evidence="1">
    <location>
        <begin position="77"/>
        <end position="93"/>
    </location>
</feature>
<evidence type="ECO:0000313" key="3">
    <source>
        <dbReference type="Proteomes" id="UP001454036"/>
    </source>
</evidence>
<proteinExistence type="predicted"/>
<gene>
    <name evidence="2" type="ORF">LIER_13174</name>
</gene>
<organism evidence="2 3">
    <name type="scientific">Lithospermum erythrorhizon</name>
    <name type="common">Purple gromwell</name>
    <name type="synonym">Lithospermum officinale var. erythrorhizon</name>
    <dbReference type="NCBI Taxonomy" id="34254"/>
    <lineage>
        <taxon>Eukaryota</taxon>
        <taxon>Viridiplantae</taxon>
        <taxon>Streptophyta</taxon>
        <taxon>Embryophyta</taxon>
        <taxon>Tracheophyta</taxon>
        <taxon>Spermatophyta</taxon>
        <taxon>Magnoliopsida</taxon>
        <taxon>eudicotyledons</taxon>
        <taxon>Gunneridae</taxon>
        <taxon>Pentapetalae</taxon>
        <taxon>asterids</taxon>
        <taxon>lamiids</taxon>
        <taxon>Boraginales</taxon>
        <taxon>Boraginaceae</taxon>
        <taxon>Boraginoideae</taxon>
        <taxon>Lithospermeae</taxon>
        <taxon>Lithospermum</taxon>
    </lineage>
</organism>
<feature type="region of interest" description="Disordered" evidence="1">
    <location>
        <begin position="64"/>
        <end position="93"/>
    </location>
</feature>
<evidence type="ECO:0000256" key="1">
    <source>
        <dbReference type="SAM" id="MobiDB-lite"/>
    </source>
</evidence>
<dbReference type="AlphaFoldDB" id="A0AAV3PZ23"/>
<name>A0AAV3PZ23_LITER</name>